<dbReference type="InterPro" id="IPR006059">
    <property type="entry name" value="SBP"/>
</dbReference>
<comment type="caution">
    <text evidence="4">The sequence shown here is derived from an EMBL/GenBank/DDBJ whole genome shotgun (WGS) entry which is preliminary data.</text>
</comment>
<sequence length="333" mass="35032">MKSIILTALSSALMLGTAMQASQAETLVLYTALDTADAAAKAFTEKTGIDVNLVSLSTGELLGKVSAEGNNPKFDILWVEGSAVMSRLAQQGILKPEHGLTTKADYTALGKKLVPGSEAFFPISVSTTAIEVNTKKIGTVPLPTSWADLQNFAGSVAAKDPNLSGPAFQWLSGYFQTVGVDKGQGQLEKTLTNKALSGLQSGETVNRAVISGDAKIAIQQDSTIYDLIAKGEPIKVVYPSEGVTALPSTAGIATASKHEEAAKAFIQFLLTTEGQKAMLTTDGGDGYFAPLITGIKGNGARVDNTASWAILDDDVAAKNEAAWKQWFRDQFVP</sequence>
<dbReference type="SUPFAM" id="SSF53850">
    <property type="entry name" value="Periplasmic binding protein-like II"/>
    <property type="match status" value="1"/>
</dbReference>
<organism evidence="4 5">
    <name type="scientific">Mesorhizobium shangrilense</name>
    <dbReference type="NCBI Taxonomy" id="460060"/>
    <lineage>
        <taxon>Bacteria</taxon>
        <taxon>Pseudomonadati</taxon>
        <taxon>Pseudomonadota</taxon>
        <taxon>Alphaproteobacteria</taxon>
        <taxon>Hyphomicrobiales</taxon>
        <taxon>Phyllobacteriaceae</taxon>
        <taxon>Mesorhizobium</taxon>
    </lineage>
</organism>
<keyword evidence="2" id="KW-0574">Periplasm</keyword>
<keyword evidence="1 3" id="KW-0732">Signal</keyword>
<feature type="signal peptide" evidence="3">
    <location>
        <begin position="1"/>
        <end position="24"/>
    </location>
</feature>
<dbReference type="RefSeq" id="WP_354463099.1">
    <property type="nucleotide sequence ID" value="NZ_JBEWSZ010000002.1"/>
</dbReference>
<evidence type="ECO:0000313" key="5">
    <source>
        <dbReference type="Proteomes" id="UP001548832"/>
    </source>
</evidence>
<evidence type="ECO:0000256" key="2">
    <source>
        <dbReference type="ARBA" id="ARBA00022764"/>
    </source>
</evidence>
<dbReference type="Proteomes" id="UP001548832">
    <property type="component" value="Unassembled WGS sequence"/>
</dbReference>
<dbReference type="PANTHER" id="PTHR30006">
    <property type="entry name" value="THIAMINE-BINDING PERIPLASMIC PROTEIN-RELATED"/>
    <property type="match status" value="1"/>
</dbReference>
<keyword evidence="5" id="KW-1185">Reference proteome</keyword>
<reference evidence="4 5" key="1">
    <citation type="submission" date="2024-06" db="EMBL/GenBank/DDBJ databases">
        <authorList>
            <person name="Kim D.-U."/>
        </authorList>
    </citation>
    <scope>NUCLEOTIDE SEQUENCE [LARGE SCALE GENOMIC DNA]</scope>
    <source>
        <strain evidence="4 5">KACC15460</strain>
    </source>
</reference>
<name>A0ABV2DLZ3_9HYPH</name>
<feature type="chain" id="PRO_5045610941" evidence="3">
    <location>
        <begin position="25"/>
        <end position="333"/>
    </location>
</feature>
<evidence type="ECO:0000256" key="1">
    <source>
        <dbReference type="ARBA" id="ARBA00022729"/>
    </source>
</evidence>
<dbReference type="EMBL" id="JBEWSZ010000002">
    <property type="protein sequence ID" value="MET2831007.1"/>
    <property type="molecule type" value="Genomic_DNA"/>
</dbReference>
<evidence type="ECO:0000256" key="3">
    <source>
        <dbReference type="SAM" id="SignalP"/>
    </source>
</evidence>
<gene>
    <name evidence="4" type="ORF">ABVQ20_28890</name>
</gene>
<proteinExistence type="predicted"/>
<evidence type="ECO:0000313" key="4">
    <source>
        <dbReference type="EMBL" id="MET2831007.1"/>
    </source>
</evidence>
<protein>
    <submittedName>
        <fullName evidence="4">Extracellular solute-binding protein</fullName>
    </submittedName>
</protein>
<dbReference type="Pfam" id="PF13416">
    <property type="entry name" value="SBP_bac_8"/>
    <property type="match status" value="1"/>
</dbReference>
<dbReference type="Gene3D" id="3.40.190.10">
    <property type="entry name" value="Periplasmic binding protein-like II"/>
    <property type="match status" value="2"/>
</dbReference>
<accession>A0ABV2DLZ3</accession>